<reference evidence="1" key="2">
    <citation type="journal article" date="2015" name="Fish Shellfish Immunol.">
        <title>Early steps in the European eel (Anguilla anguilla)-Vibrio vulnificus interaction in the gills: Role of the RtxA13 toxin.</title>
        <authorList>
            <person name="Callol A."/>
            <person name="Pajuelo D."/>
            <person name="Ebbesson L."/>
            <person name="Teles M."/>
            <person name="MacKenzie S."/>
            <person name="Amaro C."/>
        </authorList>
    </citation>
    <scope>NUCLEOTIDE SEQUENCE</scope>
</reference>
<dbReference type="EMBL" id="GBXM01085631">
    <property type="protein sequence ID" value="JAH22946.1"/>
    <property type="molecule type" value="Transcribed_RNA"/>
</dbReference>
<protein>
    <submittedName>
        <fullName evidence="1">Uncharacterized protein</fullName>
    </submittedName>
</protein>
<reference evidence="1" key="1">
    <citation type="submission" date="2014-11" db="EMBL/GenBank/DDBJ databases">
        <authorList>
            <person name="Amaro Gonzalez C."/>
        </authorList>
    </citation>
    <scope>NUCLEOTIDE SEQUENCE</scope>
</reference>
<evidence type="ECO:0000313" key="1">
    <source>
        <dbReference type="EMBL" id="JAH22946.1"/>
    </source>
</evidence>
<accession>A0A0E9R193</accession>
<dbReference type="AlphaFoldDB" id="A0A0E9R193"/>
<proteinExistence type="predicted"/>
<organism evidence="1">
    <name type="scientific">Anguilla anguilla</name>
    <name type="common">European freshwater eel</name>
    <name type="synonym">Muraena anguilla</name>
    <dbReference type="NCBI Taxonomy" id="7936"/>
    <lineage>
        <taxon>Eukaryota</taxon>
        <taxon>Metazoa</taxon>
        <taxon>Chordata</taxon>
        <taxon>Craniata</taxon>
        <taxon>Vertebrata</taxon>
        <taxon>Euteleostomi</taxon>
        <taxon>Actinopterygii</taxon>
        <taxon>Neopterygii</taxon>
        <taxon>Teleostei</taxon>
        <taxon>Anguilliformes</taxon>
        <taxon>Anguillidae</taxon>
        <taxon>Anguilla</taxon>
    </lineage>
</organism>
<sequence length="21" mass="2515">MYAMKIKVPLFTLCHIVLYCK</sequence>
<name>A0A0E9R193_ANGAN</name>